<accession>A0A1T5CTC9</accession>
<dbReference type="AlphaFoldDB" id="A0A1T5CTC9"/>
<keyword evidence="3" id="KW-1185">Reference proteome</keyword>
<name>A0A1T5CTC9_9SPHN</name>
<dbReference type="RefSeq" id="WP_079648186.1">
    <property type="nucleotide sequence ID" value="NZ_JBHRVT010000003.1"/>
</dbReference>
<proteinExistence type="predicted"/>
<dbReference type="STRING" id="439228.SAMN06295920_104293"/>
<keyword evidence="1" id="KW-0812">Transmembrane</keyword>
<reference evidence="3" key="1">
    <citation type="submission" date="2017-02" db="EMBL/GenBank/DDBJ databases">
        <authorList>
            <person name="Varghese N."/>
            <person name="Submissions S."/>
        </authorList>
    </citation>
    <scope>NUCLEOTIDE SEQUENCE [LARGE SCALE GENOMIC DNA]</scope>
    <source>
        <strain evidence="3">UM2</strain>
    </source>
</reference>
<sequence length="144" mass="16375">MSMVDIDVWVGKTLFVPPIIKLCQLTRQSQYAISRLFWFITALDQLRIATSLTSQIIAGLFSLFMMVTASLRADIPAFSMRWFRIVALVFLLLDVFSGVVSGQWKGVEIWVLVLFAEYAATITHIPPSERKRESRAARPSEARH</sequence>
<evidence type="ECO:0000256" key="1">
    <source>
        <dbReference type="SAM" id="Phobius"/>
    </source>
</evidence>
<evidence type="ECO:0000313" key="2">
    <source>
        <dbReference type="EMBL" id="SKB62596.1"/>
    </source>
</evidence>
<feature type="transmembrane region" description="Helical" evidence="1">
    <location>
        <begin position="48"/>
        <end position="70"/>
    </location>
</feature>
<feature type="transmembrane region" description="Helical" evidence="1">
    <location>
        <begin position="107"/>
        <end position="125"/>
    </location>
</feature>
<feature type="transmembrane region" description="Helical" evidence="1">
    <location>
        <begin position="82"/>
        <end position="101"/>
    </location>
</feature>
<protein>
    <submittedName>
        <fullName evidence="2">Uncharacterized protein</fullName>
    </submittedName>
</protein>
<dbReference type="EMBL" id="FUYM01000004">
    <property type="protein sequence ID" value="SKB62596.1"/>
    <property type="molecule type" value="Genomic_DNA"/>
</dbReference>
<dbReference type="OrthoDB" id="7427024at2"/>
<dbReference type="Proteomes" id="UP000189818">
    <property type="component" value="Unassembled WGS sequence"/>
</dbReference>
<organism evidence="2 3">
    <name type="scientific">Rhizorhabdus histidinilytica</name>
    <dbReference type="NCBI Taxonomy" id="439228"/>
    <lineage>
        <taxon>Bacteria</taxon>
        <taxon>Pseudomonadati</taxon>
        <taxon>Pseudomonadota</taxon>
        <taxon>Alphaproteobacteria</taxon>
        <taxon>Sphingomonadales</taxon>
        <taxon>Sphingomonadaceae</taxon>
        <taxon>Rhizorhabdus</taxon>
    </lineage>
</organism>
<evidence type="ECO:0000313" key="3">
    <source>
        <dbReference type="Proteomes" id="UP000189818"/>
    </source>
</evidence>
<gene>
    <name evidence="2" type="ORF">SAMN06295920_104293</name>
</gene>
<keyword evidence="1" id="KW-0472">Membrane</keyword>
<keyword evidence="1" id="KW-1133">Transmembrane helix</keyword>